<feature type="compositionally biased region" description="Basic and acidic residues" evidence="1">
    <location>
        <begin position="9"/>
        <end position="20"/>
    </location>
</feature>
<name>A0A423PML6_9GAMM</name>
<proteinExistence type="predicted"/>
<comment type="caution">
    <text evidence="2">The sequence shown here is derived from an EMBL/GenBank/DDBJ whole genome shotgun (WGS) entry which is preliminary data.</text>
</comment>
<accession>A0A423PML6</accession>
<protein>
    <submittedName>
        <fullName evidence="2">Uncharacterized protein</fullName>
    </submittedName>
</protein>
<gene>
    <name evidence="2" type="ORF">SAHL_12575</name>
</gene>
<sequence length="64" mass="7152">MLFNNAFDPARDTTRPERTPPVRGVPTIFDPAGATREPSRTASRADTELARFVGRYGPFARYIP</sequence>
<feature type="region of interest" description="Disordered" evidence="1">
    <location>
        <begin position="1"/>
        <end position="44"/>
    </location>
</feature>
<dbReference type="RefSeq" id="WP_123591756.1">
    <property type="nucleotide sequence ID" value="NZ_AYKF01000099.1"/>
</dbReference>
<evidence type="ECO:0000313" key="3">
    <source>
        <dbReference type="Proteomes" id="UP000285123"/>
    </source>
</evidence>
<evidence type="ECO:0000313" key="2">
    <source>
        <dbReference type="EMBL" id="ROO26782.1"/>
    </source>
</evidence>
<dbReference type="AlphaFoldDB" id="A0A423PML6"/>
<evidence type="ECO:0000256" key="1">
    <source>
        <dbReference type="SAM" id="MobiDB-lite"/>
    </source>
</evidence>
<dbReference type="Proteomes" id="UP000285123">
    <property type="component" value="Unassembled WGS sequence"/>
</dbReference>
<organism evidence="2 3">
    <name type="scientific">Salinisphaera orenii YIM 95161</name>
    <dbReference type="NCBI Taxonomy" id="1051139"/>
    <lineage>
        <taxon>Bacteria</taxon>
        <taxon>Pseudomonadati</taxon>
        <taxon>Pseudomonadota</taxon>
        <taxon>Gammaproteobacteria</taxon>
        <taxon>Salinisphaerales</taxon>
        <taxon>Salinisphaeraceae</taxon>
        <taxon>Salinisphaera</taxon>
    </lineage>
</organism>
<dbReference type="EMBL" id="AYKF01000099">
    <property type="protein sequence ID" value="ROO26782.1"/>
    <property type="molecule type" value="Genomic_DNA"/>
</dbReference>
<reference evidence="2 3" key="1">
    <citation type="submission" date="2013-10" db="EMBL/GenBank/DDBJ databases">
        <title>Salinisphaera halophila YIM 95161 Genome Sequencing.</title>
        <authorList>
            <person name="Lai Q."/>
            <person name="Li C."/>
            <person name="Shao Z."/>
        </authorList>
    </citation>
    <scope>NUCLEOTIDE SEQUENCE [LARGE SCALE GENOMIC DNA]</scope>
    <source>
        <strain evidence="2 3">YIM 95161</strain>
    </source>
</reference>